<feature type="transmembrane region" description="Helical" evidence="9">
    <location>
        <begin position="362"/>
        <end position="383"/>
    </location>
</feature>
<evidence type="ECO:0000256" key="2">
    <source>
        <dbReference type="ARBA" id="ARBA00009749"/>
    </source>
</evidence>
<dbReference type="SMART" id="SM00116">
    <property type="entry name" value="CBS"/>
    <property type="match status" value="2"/>
</dbReference>
<dbReference type="Proteomes" id="UP000218899">
    <property type="component" value="Chromosome"/>
</dbReference>
<reference evidence="11 12" key="1">
    <citation type="submission" date="2015-08" db="EMBL/GenBank/DDBJ databases">
        <title>Complete genome sequence of Sulfurifustis variabilis.</title>
        <authorList>
            <person name="Miura A."/>
            <person name="Kojima H."/>
            <person name="Fukui M."/>
        </authorList>
    </citation>
    <scope>NUCLEOTIDE SEQUENCE [LARGE SCALE GENOMIC DNA]</scope>
    <source>
        <strain evidence="12">skN76</strain>
    </source>
</reference>
<evidence type="ECO:0000256" key="6">
    <source>
        <dbReference type="ARBA" id="ARBA00022989"/>
    </source>
</evidence>
<dbReference type="KEGG" id="sva:SVA_0614"/>
<evidence type="ECO:0000313" key="11">
    <source>
        <dbReference type="EMBL" id="BAU47193.1"/>
    </source>
</evidence>
<evidence type="ECO:0000256" key="1">
    <source>
        <dbReference type="ARBA" id="ARBA00004141"/>
    </source>
</evidence>
<dbReference type="NCBIfam" id="TIGR00400">
    <property type="entry name" value="mgtE"/>
    <property type="match status" value="1"/>
</dbReference>
<comment type="subunit">
    <text evidence="9">Homodimer.</text>
</comment>
<dbReference type="SUPFAM" id="SSF158791">
    <property type="entry name" value="MgtE N-terminal domain-like"/>
    <property type="match status" value="1"/>
</dbReference>
<keyword evidence="3 9" id="KW-0813">Transport</keyword>
<keyword evidence="8" id="KW-0129">CBS domain</keyword>
<keyword evidence="6 9" id="KW-1133">Transmembrane helix</keyword>
<dbReference type="InterPro" id="IPR006667">
    <property type="entry name" value="SLC41_membr_dom"/>
</dbReference>
<protein>
    <recommendedName>
        <fullName evidence="9">Magnesium transporter MgtE</fullName>
    </recommendedName>
</protein>
<evidence type="ECO:0000256" key="7">
    <source>
        <dbReference type="ARBA" id="ARBA00023136"/>
    </source>
</evidence>
<evidence type="ECO:0000256" key="9">
    <source>
        <dbReference type="RuleBase" id="RU362011"/>
    </source>
</evidence>
<dbReference type="SUPFAM" id="SSF54631">
    <property type="entry name" value="CBS-domain pair"/>
    <property type="match status" value="1"/>
</dbReference>
<feature type="transmembrane region" description="Helical" evidence="9">
    <location>
        <begin position="389"/>
        <end position="415"/>
    </location>
</feature>
<dbReference type="SUPFAM" id="SSF161093">
    <property type="entry name" value="MgtE membrane domain-like"/>
    <property type="match status" value="1"/>
</dbReference>
<dbReference type="InterPro" id="IPR000644">
    <property type="entry name" value="CBS_dom"/>
</dbReference>
<organism evidence="11 12">
    <name type="scientific">Sulfurifustis variabilis</name>
    <dbReference type="NCBI Taxonomy" id="1675686"/>
    <lineage>
        <taxon>Bacteria</taxon>
        <taxon>Pseudomonadati</taxon>
        <taxon>Pseudomonadota</taxon>
        <taxon>Gammaproteobacteria</taxon>
        <taxon>Acidiferrobacterales</taxon>
        <taxon>Acidiferrobacteraceae</taxon>
        <taxon>Sulfurifustis</taxon>
    </lineage>
</organism>
<dbReference type="PANTHER" id="PTHR43773">
    <property type="entry name" value="MAGNESIUM TRANSPORTER MGTE"/>
    <property type="match status" value="1"/>
</dbReference>
<comment type="subcellular location">
    <subcellularLocation>
        <location evidence="9">Cell membrane</location>
        <topology evidence="9">Multi-pass membrane protein</topology>
    </subcellularLocation>
    <subcellularLocation>
        <location evidence="1">Membrane</location>
        <topology evidence="1">Multi-pass membrane protein</topology>
    </subcellularLocation>
</comment>
<dbReference type="GO" id="GO:0005886">
    <property type="term" value="C:plasma membrane"/>
    <property type="evidence" value="ECO:0007669"/>
    <property type="project" value="UniProtKB-SubCell"/>
</dbReference>
<dbReference type="Gene3D" id="3.10.580.10">
    <property type="entry name" value="CBS-domain"/>
    <property type="match status" value="1"/>
</dbReference>
<feature type="transmembrane region" description="Helical" evidence="9">
    <location>
        <begin position="289"/>
        <end position="308"/>
    </location>
</feature>
<dbReference type="InterPro" id="IPR006669">
    <property type="entry name" value="MgtE_transporter"/>
</dbReference>
<evidence type="ECO:0000313" key="12">
    <source>
        <dbReference type="Proteomes" id="UP000218899"/>
    </source>
</evidence>
<dbReference type="PROSITE" id="PS51371">
    <property type="entry name" value="CBS"/>
    <property type="match status" value="1"/>
</dbReference>
<proteinExistence type="inferred from homology"/>
<dbReference type="Gene3D" id="1.25.60.10">
    <property type="entry name" value="MgtE N-terminal domain-like"/>
    <property type="match status" value="1"/>
</dbReference>
<gene>
    <name evidence="11" type="ORF">SVA_0614</name>
</gene>
<keyword evidence="4 9" id="KW-0812">Transmembrane</keyword>
<evidence type="ECO:0000256" key="4">
    <source>
        <dbReference type="ARBA" id="ARBA00022692"/>
    </source>
</evidence>
<feature type="transmembrane region" description="Helical" evidence="9">
    <location>
        <begin position="427"/>
        <end position="450"/>
    </location>
</feature>
<dbReference type="GO" id="GO:0046872">
    <property type="term" value="F:metal ion binding"/>
    <property type="evidence" value="ECO:0007669"/>
    <property type="project" value="UniProtKB-KW"/>
</dbReference>
<comment type="function">
    <text evidence="9">Acts as a magnesium transporter.</text>
</comment>
<dbReference type="Pfam" id="PF00571">
    <property type="entry name" value="CBS"/>
    <property type="match status" value="2"/>
</dbReference>
<dbReference type="EMBL" id="AP014936">
    <property type="protein sequence ID" value="BAU47193.1"/>
    <property type="molecule type" value="Genomic_DNA"/>
</dbReference>
<dbReference type="Pfam" id="PF01769">
    <property type="entry name" value="MgtE"/>
    <property type="match status" value="1"/>
</dbReference>
<dbReference type="RefSeq" id="WP_096458609.1">
    <property type="nucleotide sequence ID" value="NZ_AP014936.1"/>
</dbReference>
<dbReference type="InterPro" id="IPR006668">
    <property type="entry name" value="Mg_transptr_MgtE_intracell_dom"/>
</dbReference>
<evidence type="ECO:0000256" key="8">
    <source>
        <dbReference type="PROSITE-ProRule" id="PRU00703"/>
    </source>
</evidence>
<comment type="similarity">
    <text evidence="2 9">Belongs to the SLC41A transporter family.</text>
</comment>
<keyword evidence="5 9" id="KW-0460">Magnesium</keyword>
<dbReference type="Pfam" id="PF03448">
    <property type="entry name" value="MgtE_N"/>
    <property type="match status" value="1"/>
</dbReference>
<evidence type="ECO:0000256" key="3">
    <source>
        <dbReference type="ARBA" id="ARBA00022448"/>
    </source>
</evidence>
<dbReference type="InterPro" id="IPR046342">
    <property type="entry name" value="CBS_dom_sf"/>
</dbReference>
<sequence length="451" mass="48706">MSKARQQKKPDHLNELLAALETGAIESVRAILVDLHPADIATLIEGTPPESRPLVWTQVDDARKGETLLELAEDVRADLLRLTDDAALVAAARTLDTDDIADLIPELSDEVIAEILAALDKQNRQRLDAVLSYPEDTAGGLMNVDAITVRENITLEVVLRYLRRRGALPESTDKLFVVDRHDALIGQLEIGRLLTTDPDRRVSQVMDREVIRFPALAPQQDVAKAFEDYDLISAPVVDEHNRLIGRITIDDVVDVLREEAEHSILAPAGLSEDEDIFAPPLRTSRRRSVWLAVNLVTAIIAAAVVGLFESTIEKVVALAVMMPIVAGMGGNAGTQTVTAVIRGLALGIVSESNARRLLTRELAVGALNGLVFALAVGLIAVLWHKNLMLGPVIAMAMVINLTFAALFGVLIPVAVRRLGIDPALASGVILTTVTDVVGFFSFLGLATIFLV</sequence>
<dbReference type="PANTHER" id="PTHR43773:SF1">
    <property type="entry name" value="MAGNESIUM TRANSPORTER MGTE"/>
    <property type="match status" value="1"/>
</dbReference>
<dbReference type="OrthoDB" id="9790355at2"/>
<dbReference type="SMART" id="SM00924">
    <property type="entry name" value="MgtE_N"/>
    <property type="match status" value="1"/>
</dbReference>
<feature type="transmembrane region" description="Helical" evidence="9">
    <location>
        <begin position="320"/>
        <end position="341"/>
    </location>
</feature>
<dbReference type="InterPro" id="IPR036739">
    <property type="entry name" value="SLC41_membr_dom_sf"/>
</dbReference>
<name>A0A1B4V1D2_9GAMM</name>
<accession>A0A1B4V1D2</accession>
<keyword evidence="9" id="KW-0479">Metal-binding</keyword>
<feature type="domain" description="CBS" evidence="10">
    <location>
        <begin position="206"/>
        <end position="264"/>
    </location>
</feature>
<dbReference type="Gene3D" id="1.10.357.20">
    <property type="entry name" value="SLC41 divalent cation transporters, integral membrane domain"/>
    <property type="match status" value="1"/>
</dbReference>
<dbReference type="AlphaFoldDB" id="A0A1B4V1D2"/>
<dbReference type="GO" id="GO:0015095">
    <property type="term" value="F:magnesium ion transmembrane transporter activity"/>
    <property type="evidence" value="ECO:0007669"/>
    <property type="project" value="UniProtKB-UniRule"/>
</dbReference>
<evidence type="ECO:0000256" key="5">
    <source>
        <dbReference type="ARBA" id="ARBA00022842"/>
    </source>
</evidence>
<evidence type="ECO:0000259" key="10">
    <source>
        <dbReference type="PROSITE" id="PS51371"/>
    </source>
</evidence>
<keyword evidence="12" id="KW-1185">Reference proteome</keyword>
<keyword evidence="9" id="KW-1003">Cell membrane</keyword>
<dbReference type="CDD" id="cd04606">
    <property type="entry name" value="CBS_pair_Mg_transporter"/>
    <property type="match status" value="1"/>
</dbReference>
<keyword evidence="7 9" id="KW-0472">Membrane</keyword>
<dbReference type="InterPro" id="IPR038076">
    <property type="entry name" value="MgtE_N_sf"/>
</dbReference>